<dbReference type="PANTHER" id="PTHR34989:SF1">
    <property type="entry name" value="PROTEIN HDED"/>
    <property type="match status" value="1"/>
</dbReference>
<keyword evidence="1" id="KW-0812">Transmembrane</keyword>
<dbReference type="STRING" id="155865.SAMN05216515_10536"/>
<evidence type="ECO:0000256" key="1">
    <source>
        <dbReference type="SAM" id="Phobius"/>
    </source>
</evidence>
<organism evidence="2 3">
    <name type="scientific">Eubacterium pyruvativorans</name>
    <dbReference type="NCBI Taxonomy" id="155865"/>
    <lineage>
        <taxon>Bacteria</taxon>
        <taxon>Bacillati</taxon>
        <taxon>Bacillota</taxon>
        <taxon>Clostridia</taxon>
        <taxon>Eubacteriales</taxon>
        <taxon>Eubacteriaceae</taxon>
        <taxon>Eubacterium</taxon>
    </lineage>
</organism>
<dbReference type="OrthoDB" id="1828931at2"/>
<evidence type="ECO:0000313" key="3">
    <source>
        <dbReference type="Proteomes" id="UP000198817"/>
    </source>
</evidence>
<protein>
    <submittedName>
        <fullName evidence="2">Uncharacterized membrane protein HdeD, DUF308 family</fullName>
    </submittedName>
</protein>
<dbReference type="Pfam" id="PF03729">
    <property type="entry name" value="DUF308"/>
    <property type="match status" value="2"/>
</dbReference>
<feature type="transmembrane region" description="Helical" evidence="1">
    <location>
        <begin position="130"/>
        <end position="150"/>
    </location>
</feature>
<dbReference type="EMBL" id="FPBT01000001">
    <property type="protein sequence ID" value="SFU29981.1"/>
    <property type="molecule type" value="Genomic_DNA"/>
</dbReference>
<keyword evidence="3" id="KW-1185">Reference proteome</keyword>
<feature type="transmembrane region" description="Helical" evidence="1">
    <location>
        <begin position="156"/>
        <end position="175"/>
    </location>
</feature>
<evidence type="ECO:0000313" key="2">
    <source>
        <dbReference type="EMBL" id="SFU29981.1"/>
    </source>
</evidence>
<dbReference type="Proteomes" id="UP000198817">
    <property type="component" value="Unassembled WGS sequence"/>
</dbReference>
<dbReference type="InterPro" id="IPR052712">
    <property type="entry name" value="Acid_resist_chaperone_HdeD"/>
</dbReference>
<reference evidence="2 3" key="1">
    <citation type="submission" date="2016-10" db="EMBL/GenBank/DDBJ databases">
        <authorList>
            <person name="de Groot N.N."/>
        </authorList>
    </citation>
    <scope>NUCLEOTIDE SEQUENCE [LARGE SCALE GENOMIC DNA]</scope>
    <source>
        <strain evidence="2 3">KHGC13</strain>
    </source>
</reference>
<dbReference type="RefSeq" id="WP_090469364.1">
    <property type="nucleotide sequence ID" value="NZ_FOWF01000005.1"/>
</dbReference>
<dbReference type="PANTHER" id="PTHR34989">
    <property type="entry name" value="PROTEIN HDED"/>
    <property type="match status" value="1"/>
</dbReference>
<dbReference type="AlphaFoldDB" id="A0A1I7F192"/>
<keyword evidence="1" id="KW-0472">Membrane</keyword>
<feature type="transmembrane region" description="Helical" evidence="1">
    <location>
        <begin position="19"/>
        <end position="36"/>
    </location>
</feature>
<proteinExistence type="predicted"/>
<gene>
    <name evidence="2" type="ORF">SAMN05216508_101179</name>
</gene>
<dbReference type="GO" id="GO:0005886">
    <property type="term" value="C:plasma membrane"/>
    <property type="evidence" value="ECO:0007669"/>
    <property type="project" value="TreeGrafter"/>
</dbReference>
<accession>A0A1I7F192</accession>
<keyword evidence="1" id="KW-1133">Transmembrane helix</keyword>
<sequence>MNYTEERIARLKSLKRSKLLVAAICMAAGLILLIWPKVTMQLVCQIIGISLLADGIATAVIALVKKEGYTKPFLVAGAIIALVGAWIFLRPDALIELLPKLVGLVVLLDGVANLYECVTAMRQKTGKMLVPILMAVLTIGLGCFLIFQAMGVAKTVIRIIGFIILYNGVSDLYIASRIRTKDPDQAA</sequence>
<feature type="transmembrane region" description="Helical" evidence="1">
    <location>
        <begin position="73"/>
        <end position="89"/>
    </location>
</feature>
<feature type="transmembrane region" description="Helical" evidence="1">
    <location>
        <begin position="101"/>
        <end position="118"/>
    </location>
</feature>
<dbReference type="InterPro" id="IPR005325">
    <property type="entry name" value="DUF308_memb"/>
</dbReference>
<name>A0A1I7F192_9FIRM</name>
<feature type="transmembrane region" description="Helical" evidence="1">
    <location>
        <begin position="42"/>
        <end position="64"/>
    </location>
</feature>